<dbReference type="PANTHER" id="PTHR47332">
    <property type="entry name" value="SET DOMAIN-CONTAINING PROTEIN 5"/>
    <property type="match status" value="1"/>
</dbReference>
<dbReference type="InterPro" id="IPR046341">
    <property type="entry name" value="SET_dom_sf"/>
</dbReference>
<proteinExistence type="predicted"/>
<dbReference type="EMBL" id="ML991782">
    <property type="protein sequence ID" value="KAF2236924.1"/>
    <property type="molecule type" value="Genomic_DNA"/>
</dbReference>
<dbReference type="SUPFAM" id="SSF82199">
    <property type="entry name" value="SET domain"/>
    <property type="match status" value="1"/>
</dbReference>
<accession>A0A6A6HFM6</accession>
<organism evidence="3 4">
    <name type="scientific">Viridothelium virens</name>
    <name type="common">Speckled blister lichen</name>
    <name type="synonym">Trypethelium virens</name>
    <dbReference type="NCBI Taxonomy" id="1048519"/>
    <lineage>
        <taxon>Eukaryota</taxon>
        <taxon>Fungi</taxon>
        <taxon>Dikarya</taxon>
        <taxon>Ascomycota</taxon>
        <taxon>Pezizomycotina</taxon>
        <taxon>Dothideomycetes</taxon>
        <taxon>Dothideomycetes incertae sedis</taxon>
        <taxon>Trypetheliales</taxon>
        <taxon>Trypetheliaceae</taxon>
        <taxon>Viridothelium</taxon>
    </lineage>
</organism>
<keyword evidence="4" id="KW-1185">Reference proteome</keyword>
<dbReference type="Pfam" id="PF00856">
    <property type="entry name" value="SET"/>
    <property type="match status" value="1"/>
</dbReference>
<feature type="region of interest" description="Disordered" evidence="1">
    <location>
        <begin position="18"/>
        <end position="61"/>
    </location>
</feature>
<protein>
    <submittedName>
        <fullName evidence="3">SET domain-containing protein</fullName>
    </submittedName>
</protein>
<dbReference type="Gene3D" id="1.25.40.10">
    <property type="entry name" value="Tetratricopeptide repeat domain"/>
    <property type="match status" value="1"/>
</dbReference>
<dbReference type="InterPro" id="IPR053185">
    <property type="entry name" value="SET_domain_protein"/>
</dbReference>
<dbReference type="AlphaFoldDB" id="A0A6A6HFM6"/>
<dbReference type="Gene3D" id="2.170.270.10">
    <property type="entry name" value="SET domain"/>
    <property type="match status" value="1"/>
</dbReference>
<name>A0A6A6HFM6_VIRVR</name>
<evidence type="ECO:0000259" key="2">
    <source>
        <dbReference type="PROSITE" id="PS50280"/>
    </source>
</evidence>
<dbReference type="PANTHER" id="PTHR47332:SF4">
    <property type="entry name" value="SET DOMAIN-CONTAINING PROTEIN 5"/>
    <property type="match status" value="1"/>
</dbReference>
<dbReference type="InterPro" id="IPR001214">
    <property type="entry name" value="SET_dom"/>
</dbReference>
<evidence type="ECO:0000313" key="4">
    <source>
        <dbReference type="Proteomes" id="UP000800092"/>
    </source>
</evidence>
<feature type="domain" description="SET" evidence="2">
    <location>
        <begin position="113"/>
        <end position="261"/>
    </location>
</feature>
<dbReference type="Proteomes" id="UP000800092">
    <property type="component" value="Unassembled WGS sequence"/>
</dbReference>
<reference evidence="3" key="1">
    <citation type="journal article" date="2020" name="Stud. Mycol.">
        <title>101 Dothideomycetes genomes: a test case for predicting lifestyles and emergence of pathogens.</title>
        <authorList>
            <person name="Haridas S."/>
            <person name="Albert R."/>
            <person name="Binder M."/>
            <person name="Bloem J."/>
            <person name="Labutti K."/>
            <person name="Salamov A."/>
            <person name="Andreopoulos B."/>
            <person name="Baker S."/>
            <person name="Barry K."/>
            <person name="Bills G."/>
            <person name="Bluhm B."/>
            <person name="Cannon C."/>
            <person name="Castanera R."/>
            <person name="Culley D."/>
            <person name="Daum C."/>
            <person name="Ezra D."/>
            <person name="Gonzalez J."/>
            <person name="Henrissat B."/>
            <person name="Kuo A."/>
            <person name="Liang C."/>
            <person name="Lipzen A."/>
            <person name="Lutzoni F."/>
            <person name="Magnuson J."/>
            <person name="Mondo S."/>
            <person name="Nolan M."/>
            <person name="Ohm R."/>
            <person name="Pangilinan J."/>
            <person name="Park H.-J."/>
            <person name="Ramirez L."/>
            <person name="Alfaro M."/>
            <person name="Sun H."/>
            <person name="Tritt A."/>
            <person name="Yoshinaga Y."/>
            <person name="Zwiers L.-H."/>
            <person name="Turgeon B."/>
            <person name="Goodwin S."/>
            <person name="Spatafora J."/>
            <person name="Crous P."/>
            <person name="Grigoriev I."/>
        </authorList>
    </citation>
    <scope>NUCLEOTIDE SEQUENCE</scope>
    <source>
        <strain evidence="3">Tuck. ex Michener</strain>
    </source>
</reference>
<evidence type="ECO:0000256" key="1">
    <source>
        <dbReference type="SAM" id="MobiDB-lite"/>
    </source>
</evidence>
<evidence type="ECO:0000313" key="3">
    <source>
        <dbReference type="EMBL" id="KAF2236924.1"/>
    </source>
</evidence>
<gene>
    <name evidence="3" type="ORF">EV356DRAFT_497186</name>
</gene>
<dbReference type="OrthoDB" id="265717at2759"/>
<sequence length="416" mass="47141">MAATPKAQNIISGQTIRKARQGYTQDQQAERWTTNARTSLGLTGENVQEDYQPPTSNEGRKEREWAIVPAASIKRAAFKSTVKRNRTKRVSTSVKSRWSAFQPYQESTDHFENLVEIKQSEGKGRGWFAAQDIPQGTQIVAERSLLTVKYPDDGTARIAIHKQYRRLEASQMAIYDSLSSAPSGDHVVAIFHANSFAWDHHDSHSVSSAGVRYAGVFPRASLLNHDCHPNALFDVDAASRIGQCRAMVNIPAGTEITIRYCDDECWASGPRRRLELRKGWEFECRCETCRSPEREEVRTQLRALVRLLVPPRTMSSHVTPELRIDDPEFEEVDREETLRTALTYVQVMSGEGITGTRMARAYNIAARFLERAGRLEEALEHLRAAQRINANCFGRDGPHYWDQRVKIEELEANLPN</sequence>
<dbReference type="SMART" id="SM00317">
    <property type="entry name" value="SET"/>
    <property type="match status" value="1"/>
</dbReference>
<dbReference type="CDD" id="cd20071">
    <property type="entry name" value="SET_SMYD"/>
    <property type="match status" value="1"/>
</dbReference>
<dbReference type="PROSITE" id="PS50280">
    <property type="entry name" value="SET"/>
    <property type="match status" value="1"/>
</dbReference>
<feature type="compositionally biased region" description="Polar residues" evidence="1">
    <location>
        <begin position="22"/>
        <end position="41"/>
    </location>
</feature>
<dbReference type="InterPro" id="IPR011990">
    <property type="entry name" value="TPR-like_helical_dom_sf"/>
</dbReference>